<organism evidence="3 4">
    <name type="scientific">Prymnesium parvum</name>
    <name type="common">Toxic golden alga</name>
    <dbReference type="NCBI Taxonomy" id="97485"/>
    <lineage>
        <taxon>Eukaryota</taxon>
        <taxon>Haptista</taxon>
        <taxon>Haptophyta</taxon>
        <taxon>Prymnesiophyceae</taxon>
        <taxon>Prymnesiales</taxon>
        <taxon>Prymnesiaceae</taxon>
        <taxon>Prymnesium</taxon>
    </lineage>
</organism>
<protein>
    <recommendedName>
        <fullName evidence="5">CCHC-type domain-containing protein</fullName>
    </recommendedName>
</protein>
<evidence type="ECO:0000313" key="3">
    <source>
        <dbReference type="EMBL" id="KAL1520806.1"/>
    </source>
</evidence>
<gene>
    <name evidence="3" type="ORF">AB1Y20_022368</name>
</gene>
<evidence type="ECO:0008006" key="5">
    <source>
        <dbReference type="Google" id="ProtNLM"/>
    </source>
</evidence>
<evidence type="ECO:0000256" key="1">
    <source>
        <dbReference type="SAM" id="Coils"/>
    </source>
</evidence>
<dbReference type="Proteomes" id="UP001515480">
    <property type="component" value="Unassembled WGS sequence"/>
</dbReference>
<evidence type="ECO:0000313" key="4">
    <source>
        <dbReference type="Proteomes" id="UP001515480"/>
    </source>
</evidence>
<accession>A0AB34JG45</accession>
<comment type="caution">
    <text evidence="3">The sequence shown here is derived from an EMBL/GenBank/DDBJ whole genome shotgun (WGS) entry which is preliminary data.</text>
</comment>
<feature type="coiled-coil region" evidence="1">
    <location>
        <begin position="127"/>
        <end position="154"/>
    </location>
</feature>
<dbReference type="AlphaFoldDB" id="A0AB34JG45"/>
<evidence type="ECO:0000256" key="2">
    <source>
        <dbReference type="SAM" id="MobiDB-lite"/>
    </source>
</evidence>
<dbReference type="EMBL" id="JBGBPQ010000008">
    <property type="protein sequence ID" value="KAL1520806.1"/>
    <property type="molecule type" value="Genomic_DNA"/>
</dbReference>
<name>A0AB34JG45_PRYPA</name>
<keyword evidence="4" id="KW-1185">Reference proteome</keyword>
<sequence>MEHAFQFSCPSCGALLQAVLKDNLTSVQCGECLDVFDVQKPASQPAGSAIAPTISAAGDRTNVDSQKRRRTDDAWEQFEERVPSGGMPVSVTAMADDELAMNLDSSLQSCTAHRDRILNMLASEPENQNLLDLRDQLTNAINQLQGTRNMVQRAQGGRQAGLGMLPGLDGFREKSHSSRKNKPQRCSICGGIGHKSRTCTIALQQQAHQQNHSGVRWAGGAPTVLPQPQQGGQTHMQWTGAGPACIPAQIGDVAQMLLPVPTQGGYVITTQNGQQQLMQSGPPAMPQGGMLMHSVPMGGQPIMASSSMGEPIHQAASAAEVVVLPSSTPAADLSSVERDGAGEPVQREDGKKDSVIEKRVEVAADGV</sequence>
<proteinExistence type="predicted"/>
<reference evidence="3 4" key="1">
    <citation type="journal article" date="2024" name="Science">
        <title>Giant polyketide synthase enzymes in the biosynthesis of giant marine polyether toxins.</title>
        <authorList>
            <person name="Fallon T.R."/>
            <person name="Shende V.V."/>
            <person name="Wierzbicki I.H."/>
            <person name="Pendleton A.L."/>
            <person name="Watervoot N.F."/>
            <person name="Auber R.P."/>
            <person name="Gonzalez D.J."/>
            <person name="Wisecaver J.H."/>
            <person name="Moore B.S."/>
        </authorList>
    </citation>
    <scope>NUCLEOTIDE SEQUENCE [LARGE SCALE GENOMIC DNA]</scope>
    <source>
        <strain evidence="3 4">12B1</strain>
    </source>
</reference>
<feature type="region of interest" description="Disordered" evidence="2">
    <location>
        <begin position="328"/>
        <end position="356"/>
    </location>
</feature>
<feature type="compositionally biased region" description="Basic and acidic residues" evidence="2">
    <location>
        <begin position="335"/>
        <end position="356"/>
    </location>
</feature>
<keyword evidence="1" id="KW-0175">Coiled coil</keyword>